<dbReference type="Proteomes" id="UP001054837">
    <property type="component" value="Unassembled WGS sequence"/>
</dbReference>
<reference evidence="1 2" key="1">
    <citation type="submission" date="2021-06" db="EMBL/GenBank/DDBJ databases">
        <title>Caerostris darwini draft genome.</title>
        <authorList>
            <person name="Kono N."/>
            <person name="Arakawa K."/>
        </authorList>
    </citation>
    <scope>NUCLEOTIDE SEQUENCE [LARGE SCALE GENOMIC DNA]</scope>
</reference>
<organism evidence="1 2">
    <name type="scientific">Caerostris darwini</name>
    <dbReference type="NCBI Taxonomy" id="1538125"/>
    <lineage>
        <taxon>Eukaryota</taxon>
        <taxon>Metazoa</taxon>
        <taxon>Ecdysozoa</taxon>
        <taxon>Arthropoda</taxon>
        <taxon>Chelicerata</taxon>
        <taxon>Arachnida</taxon>
        <taxon>Araneae</taxon>
        <taxon>Araneomorphae</taxon>
        <taxon>Entelegynae</taxon>
        <taxon>Araneoidea</taxon>
        <taxon>Araneidae</taxon>
        <taxon>Caerostris</taxon>
    </lineage>
</organism>
<accession>A0AAV4PJ08</accession>
<keyword evidence="2" id="KW-1185">Reference proteome</keyword>
<sequence>MFSILREIRCRITRSDATHTKRRFEEHSFWGNVHGCGHREEIGKPSLEWRKHPLSKEKNLLLDRLSVSATCGSLTEPDV</sequence>
<evidence type="ECO:0000313" key="2">
    <source>
        <dbReference type="Proteomes" id="UP001054837"/>
    </source>
</evidence>
<protein>
    <submittedName>
        <fullName evidence="1">Uncharacterized protein</fullName>
    </submittedName>
</protein>
<gene>
    <name evidence="1" type="ORF">CDAR_95061</name>
</gene>
<name>A0AAV4PJ08_9ARAC</name>
<evidence type="ECO:0000313" key="1">
    <source>
        <dbReference type="EMBL" id="GIX97036.1"/>
    </source>
</evidence>
<dbReference type="EMBL" id="BPLQ01003002">
    <property type="protein sequence ID" value="GIX97036.1"/>
    <property type="molecule type" value="Genomic_DNA"/>
</dbReference>
<comment type="caution">
    <text evidence="1">The sequence shown here is derived from an EMBL/GenBank/DDBJ whole genome shotgun (WGS) entry which is preliminary data.</text>
</comment>
<dbReference type="AlphaFoldDB" id="A0AAV4PJ08"/>
<proteinExistence type="predicted"/>